<organism evidence="1 2">
    <name type="scientific">Aurantiacibacter spongiae</name>
    <dbReference type="NCBI Taxonomy" id="2488860"/>
    <lineage>
        <taxon>Bacteria</taxon>
        <taxon>Pseudomonadati</taxon>
        <taxon>Pseudomonadota</taxon>
        <taxon>Alphaproteobacteria</taxon>
        <taxon>Sphingomonadales</taxon>
        <taxon>Erythrobacteraceae</taxon>
        <taxon>Aurantiacibacter</taxon>
    </lineage>
</organism>
<gene>
    <name evidence="1" type="ORF">EG799_06395</name>
</gene>
<keyword evidence="2" id="KW-1185">Reference proteome</keyword>
<evidence type="ECO:0000313" key="1">
    <source>
        <dbReference type="EMBL" id="RPF71278.1"/>
    </source>
</evidence>
<dbReference type="AlphaFoldDB" id="A0A3N5D9H7"/>
<reference evidence="1 2" key="1">
    <citation type="submission" date="2018-11" db="EMBL/GenBank/DDBJ databases">
        <title>Erythrobacter spongiae sp. nov., isolated from a marine sponge.</title>
        <authorList>
            <person name="Zhuang L."/>
            <person name="Luo L."/>
        </authorList>
    </citation>
    <scope>NUCLEOTIDE SEQUENCE [LARGE SCALE GENOMIC DNA]</scope>
    <source>
        <strain evidence="1 2">HN-E23</strain>
    </source>
</reference>
<proteinExistence type="predicted"/>
<protein>
    <submittedName>
        <fullName evidence="1">Uncharacterized protein</fullName>
    </submittedName>
</protein>
<evidence type="ECO:0000313" key="2">
    <source>
        <dbReference type="Proteomes" id="UP000275232"/>
    </source>
</evidence>
<sequence length="134" mass="13838">MSGAEAMAAQFAASLLAVGSLVLIAHRLGFSVGAKLESEGEALDVLSDLGGFRPLHLTLDQDGRGAIARDAGGKVAVLVPHGGRFVARLVPAGGTLRAEDGVLRIAMHEQGARPLTLTLGDEAAYWADIRRAKG</sequence>
<accession>A0A3N5D9H7</accession>
<dbReference type="Proteomes" id="UP000275232">
    <property type="component" value="Unassembled WGS sequence"/>
</dbReference>
<name>A0A3N5D9H7_9SPHN</name>
<dbReference type="OrthoDB" id="7410664at2"/>
<dbReference type="EMBL" id="RPFZ01000001">
    <property type="protein sequence ID" value="RPF71278.1"/>
    <property type="molecule type" value="Genomic_DNA"/>
</dbReference>
<comment type="caution">
    <text evidence="1">The sequence shown here is derived from an EMBL/GenBank/DDBJ whole genome shotgun (WGS) entry which is preliminary data.</text>
</comment>
<dbReference type="RefSeq" id="WP_123879571.1">
    <property type="nucleotide sequence ID" value="NZ_RPFZ01000001.1"/>
</dbReference>